<organism evidence="8 9">
    <name type="scientific">Bondarzewia mesenterica</name>
    <dbReference type="NCBI Taxonomy" id="1095465"/>
    <lineage>
        <taxon>Eukaryota</taxon>
        <taxon>Fungi</taxon>
        <taxon>Dikarya</taxon>
        <taxon>Basidiomycota</taxon>
        <taxon>Agaricomycotina</taxon>
        <taxon>Agaricomycetes</taxon>
        <taxon>Russulales</taxon>
        <taxon>Bondarzewiaceae</taxon>
        <taxon>Bondarzewia</taxon>
    </lineage>
</organism>
<dbReference type="SUPFAM" id="SSF56176">
    <property type="entry name" value="FAD-binding/transporter-associated domain-like"/>
    <property type="match status" value="1"/>
</dbReference>
<dbReference type="InterPro" id="IPR016166">
    <property type="entry name" value="FAD-bd_PCMH"/>
</dbReference>
<dbReference type="InterPro" id="IPR050416">
    <property type="entry name" value="FAD-linked_Oxidoreductase"/>
</dbReference>
<evidence type="ECO:0000313" key="8">
    <source>
        <dbReference type="EMBL" id="THH16787.1"/>
    </source>
</evidence>
<evidence type="ECO:0000256" key="1">
    <source>
        <dbReference type="ARBA" id="ARBA00001974"/>
    </source>
</evidence>
<evidence type="ECO:0000256" key="6">
    <source>
        <dbReference type="SAM" id="SignalP"/>
    </source>
</evidence>
<dbReference type="GO" id="GO:0071949">
    <property type="term" value="F:FAD binding"/>
    <property type="evidence" value="ECO:0007669"/>
    <property type="project" value="InterPro"/>
</dbReference>
<dbReference type="InterPro" id="IPR006094">
    <property type="entry name" value="Oxid_FAD_bind_N"/>
</dbReference>
<reference evidence="8 9" key="1">
    <citation type="submission" date="2019-02" db="EMBL/GenBank/DDBJ databases">
        <title>Genome sequencing of the rare red list fungi Bondarzewia mesenterica.</title>
        <authorList>
            <person name="Buettner E."/>
            <person name="Kellner H."/>
        </authorList>
    </citation>
    <scope>NUCLEOTIDE SEQUENCE [LARGE SCALE GENOMIC DNA]</scope>
    <source>
        <strain evidence="8 9">DSM 108281</strain>
    </source>
</reference>
<evidence type="ECO:0000259" key="7">
    <source>
        <dbReference type="PROSITE" id="PS51387"/>
    </source>
</evidence>
<dbReference type="EMBL" id="SGPL01000142">
    <property type="protein sequence ID" value="THH16787.1"/>
    <property type="molecule type" value="Genomic_DNA"/>
</dbReference>
<dbReference type="PROSITE" id="PS51387">
    <property type="entry name" value="FAD_PCMH"/>
    <property type="match status" value="1"/>
</dbReference>
<evidence type="ECO:0000256" key="5">
    <source>
        <dbReference type="ARBA" id="ARBA00023002"/>
    </source>
</evidence>
<evidence type="ECO:0000256" key="3">
    <source>
        <dbReference type="ARBA" id="ARBA00022630"/>
    </source>
</evidence>
<keyword evidence="5" id="KW-0560">Oxidoreductase</keyword>
<comment type="cofactor">
    <cofactor evidence="1">
        <name>FAD</name>
        <dbReference type="ChEBI" id="CHEBI:57692"/>
    </cofactor>
</comment>
<keyword evidence="9" id="KW-1185">Reference proteome</keyword>
<dbReference type="Proteomes" id="UP000310158">
    <property type="component" value="Unassembled WGS sequence"/>
</dbReference>
<keyword evidence="6" id="KW-0732">Signal</keyword>
<name>A0A4S4LXE3_9AGAM</name>
<dbReference type="Gene3D" id="3.30.465.10">
    <property type="match status" value="1"/>
</dbReference>
<feature type="domain" description="FAD-binding PCMH-type" evidence="7">
    <location>
        <begin position="57"/>
        <end position="229"/>
    </location>
</feature>
<dbReference type="Pfam" id="PF01565">
    <property type="entry name" value="FAD_binding_4"/>
    <property type="match status" value="1"/>
</dbReference>
<dbReference type="PANTHER" id="PTHR42973">
    <property type="entry name" value="BINDING OXIDOREDUCTASE, PUTATIVE (AFU_ORTHOLOGUE AFUA_1G17690)-RELATED"/>
    <property type="match status" value="1"/>
</dbReference>
<dbReference type="GO" id="GO:0016491">
    <property type="term" value="F:oxidoreductase activity"/>
    <property type="evidence" value="ECO:0007669"/>
    <property type="project" value="UniProtKB-KW"/>
</dbReference>
<feature type="chain" id="PRO_5020527248" description="FAD-binding PCMH-type domain-containing protein" evidence="6">
    <location>
        <begin position="20"/>
        <end position="500"/>
    </location>
</feature>
<dbReference type="Gene3D" id="3.40.462.20">
    <property type="match status" value="1"/>
</dbReference>
<accession>A0A4S4LXE3</accession>
<protein>
    <recommendedName>
        <fullName evidence="7">FAD-binding PCMH-type domain-containing protein</fullName>
    </recommendedName>
</protein>
<dbReference type="PANTHER" id="PTHR42973:SF39">
    <property type="entry name" value="FAD-BINDING PCMH-TYPE DOMAIN-CONTAINING PROTEIN"/>
    <property type="match status" value="1"/>
</dbReference>
<comment type="similarity">
    <text evidence="2">Belongs to the oxygen-dependent FAD-linked oxidoreductase family.</text>
</comment>
<keyword evidence="3" id="KW-0285">Flavoprotein</keyword>
<dbReference type="InterPro" id="IPR016169">
    <property type="entry name" value="FAD-bd_PCMH_sub2"/>
</dbReference>
<evidence type="ECO:0000256" key="2">
    <source>
        <dbReference type="ARBA" id="ARBA00005466"/>
    </source>
</evidence>
<comment type="caution">
    <text evidence="8">The sequence shown here is derived from an EMBL/GenBank/DDBJ whole genome shotgun (WGS) entry which is preliminary data.</text>
</comment>
<evidence type="ECO:0000313" key="9">
    <source>
        <dbReference type="Proteomes" id="UP000310158"/>
    </source>
</evidence>
<dbReference type="OrthoDB" id="407275at2759"/>
<dbReference type="AlphaFoldDB" id="A0A4S4LXE3"/>
<dbReference type="InterPro" id="IPR012951">
    <property type="entry name" value="BBE"/>
</dbReference>
<gene>
    <name evidence="8" type="ORF">EW146_g3901</name>
</gene>
<keyword evidence="4" id="KW-0274">FAD</keyword>
<proteinExistence type="inferred from homology"/>
<dbReference type="InterPro" id="IPR036318">
    <property type="entry name" value="FAD-bd_PCMH-like_sf"/>
</dbReference>
<feature type="signal peptide" evidence="6">
    <location>
        <begin position="1"/>
        <end position="19"/>
    </location>
</feature>
<evidence type="ECO:0000256" key="4">
    <source>
        <dbReference type="ARBA" id="ARBA00022827"/>
    </source>
</evidence>
<sequence length="500" mass="54236">MLFSHIETAFLLLATLSAAQDLTSWSLKDTLADEGVYALFPDDAEYVNASLAYNRRYTLSPVAIAYPTEEEQVSKVVKAGAERDLRVVARSGGHSYIASGLGGRNGSLVIDMSMMKDLSFDAESGNVMIEPGLRLGDISLALNSEERALPHGRCTFIGIGGHAGHGGFGMSSRMWGLTLDRMISVNVVLANGSIATASKDVNTELFWAIRGAASSFGIVTSYIFQTLPAPASAAAFVYTWELDIVDAAHALYAFQTFVESGITAEFGGELYLTRGSSAGSITVRFLGGYYGPLDSFNATLAPYLDELPAPLTINVTAGSWLTALEADDYGPLNTTSDPTFVDHDTFYAKSLMTPEDSPMSQAAITALMTYLANNGSATDLNWFVEIELYGGSNSAINAVPLNDTAFARRSSLFNMQLYASAPNFMPPYPDEGFSFLDGIATSILSNSPADWDYGAYLNYPDDRLSDWQMMYYGGHYDRLRDLKRSVDPMDVFDFPISIEE</sequence>
<dbReference type="Pfam" id="PF08031">
    <property type="entry name" value="BBE"/>
    <property type="match status" value="1"/>
</dbReference>